<proteinExistence type="predicted"/>
<evidence type="ECO:0000313" key="1">
    <source>
        <dbReference type="EMBL" id="OCT71654.1"/>
    </source>
</evidence>
<reference evidence="2" key="1">
    <citation type="journal article" date="2016" name="Nature">
        <title>Genome evolution in the allotetraploid frog Xenopus laevis.</title>
        <authorList>
            <person name="Session A.M."/>
            <person name="Uno Y."/>
            <person name="Kwon T."/>
            <person name="Chapman J.A."/>
            <person name="Toyoda A."/>
            <person name="Takahashi S."/>
            <person name="Fukui A."/>
            <person name="Hikosaka A."/>
            <person name="Suzuki A."/>
            <person name="Kondo M."/>
            <person name="van Heeringen S.J."/>
            <person name="Quigley I."/>
            <person name="Heinz S."/>
            <person name="Ogino H."/>
            <person name="Ochi H."/>
            <person name="Hellsten U."/>
            <person name="Lyons J.B."/>
            <person name="Simakov O."/>
            <person name="Putnam N."/>
            <person name="Stites J."/>
            <person name="Kuroki Y."/>
            <person name="Tanaka T."/>
            <person name="Michiue T."/>
            <person name="Watanabe M."/>
            <person name="Bogdanovic O."/>
            <person name="Lister R."/>
            <person name="Georgiou G."/>
            <person name="Paranjpe S.S."/>
            <person name="van Kruijsbergen I."/>
            <person name="Shu S."/>
            <person name="Carlson J."/>
            <person name="Kinoshita T."/>
            <person name="Ohta Y."/>
            <person name="Mawaribuchi S."/>
            <person name="Jenkins J."/>
            <person name="Grimwood J."/>
            <person name="Schmutz J."/>
            <person name="Mitros T."/>
            <person name="Mozaffari S.V."/>
            <person name="Suzuki Y."/>
            <person name="Haramoto Y."/>
            <person name="Yamamoto T.S."/>
            <person name="Takagi C."/>
            <person name="Heald R."/>
            <person name="Miller K."/>
            <person name="Haudenschild C."/>
            <person name="Kitzman J."/>
            <person name="Nakayama T."/>
            <person name="Izutsu Y."/>
            <person name="Robert J."/>
            <person name="Fortriede J."/>
            <person name="Burns K."/>
            <person name="Lotay V."/>
            <person name="Karimi K."/>
            <person name="Yasuoka Y."/>
            <person name="Dichmann D.S."/>
            <person name="Flajnik M.F."/>
            <person name="Houston D.W."/>
            <person name="Shendure J."/>
            <person name="DuPasquier L."/>
            <person name="Vize P.D."/>
            <person name="Zorn A.M."/>
            <person name="Ito M."/>
            <person name="Marcotte E.M."/>
            <person name="Wallingford J.B."/>
            <person name="Ito Y."/>
            <person name="Asashima M."/>
            <person name="Ueno N."/>
            <person name="Matsuda Y."/>
            <person name="Veenstra G.J."/>
            <person name="Fujiyama A."/>
            <person name="Harland R.M."/>
            <person name="Taira M."/>
            <person name="Rokhsar D.S."/>
        </authorList>
    </citation>
    <scope>NUCLEOTIDE SEQUENCE [LARGE SCALE GENOMIC DNA]</scope>
    <source>
        <strain evidence="2">J</strain>
    </source>
</reference>
<sequence>MWQSGLDITSTLKFFFPPCGWDRKHFGGEIKSACQQTFQPSGWKKLSYLNRLANYTGKFKGTVTHLVLIQTVRESGFEGGMV</sequence>
<protein>
    <submittedName>
        <fullName evidence="1">Uncharacterized protein</fullName>
    </submittedName>
</protein>
<dbReference type="EMBL" id="CM004478">
    <property type="protein sequence ID" value="OCT71654.1"/>
    <property type="molecule type" value="Genomic_DNA"/>
</dbReference>
<dbReference type="AlphaFoldDB" id="A0A974CE91"/>
<dbReference type="Proteomes" id="UP000694892">
    <property type="component" value="Chromosome 7L"/>
</dbReference>
<gene>
    <name evidence="1" type="ORF">XELAEV_18034633mg</name>
</gene>
<accession>A0A974CE91</accession>
<evidence type="ECO:0000313" key="2">
    <source>
        <dbReference type="Proteomes" id="UP000694892"/>
    </source>
</evidence>
<organism evidence="1 2">
    <name type="scientific">Xenopus laevis</name>
    <name type="common">African clawed frog</name>
    <dbReference type="NCBI Taxonomy" id="8355"/>
    <lineage>
        <taxon>Eukaryota</taxon>
        <taxon>Metazoa</taxon>
        <taxon>Chordata</taxon>
        <taxon>Craniata</taxon>
        <taxon>Vertebrata</taxon>
        <taxon>Euteleostomi</taxon>
        <taxon>Amphibia</taxon>
        <taxon>Batrachia</taxon>
        <taxon>Anura</taxon>
        <taxon>Pipoidea</taxon>
        <taxon>Pipidae</taxon>
        <taxon>Xenopodinae</taxon>
        <taxon>Xenopus</taxon>
        <taxon>Xenopus</taxon>
    </lineage>
</organism>
<name>A0A974CE91_XENLA</name>